<name>A0A7M1KUG5_9LACT</name>
<evidence type="ECO:0000313" key="2">
    <source>
        <dbReference type="EMBL" id="QOQ79933.1"/>
    </source>
</evidence>
<accession>A0A7M1KUG5</accession>
<dbReference type="EMBL" id="CP063065">
    <property type="protein sequence ID" value="QOQ79933.1"/>
    <property type="molecule type" value="Genomic_DNA"/>
</dbReference>
<dbReference type="InterPro" id="IPR036515">
    <property type="entry name" value="Transposase_17_sf"/>
</dbReference>
<reference evidence="2 3" key="1">
    <citation type="submission" date="2020-10" db="EMBL/GenBank/DDBJ databases">
        <title>Plasmid carrying two tetracycline resistance determinant.</title>
        <authorList>
            <person name="Yang Q."/>
        </authorList>
    </citation>
    <scope>NUCLEOTIDE SEQUENCE [LARGE SCALE GENOMIC DNA]</scope>
    <source>
        <strain evidence="2 3">T43</strain>
    </source>
</reference>
<feature type="domain" description="Transposase IS200-like" evidence="1">
    <location>
        <begin position="17"/>
        <end position="137"/>
    </location>
</feature>
<dbReference type="PANTHER" id="PTHR33360">
    <property type="entry name" value="TRANSPOSASE FOR INSERTION SEQUENCE ELEMENT IS200"/>
    <property type="match status" value="1"/>
</dbReference>
<proteinExistence type="predicted"/>
<protein>
    <submittedName>
        <fullName evidence="2">IS200/IS605 family transposase</fullName>
    </submittedName>
</protein>
<dbReference type="Gene3D" id="3.30.70.1290">
    <property type="entry name" value="Transposase IS200-like"/>
    <property type="match status" value="1"/>
</dbReference>
<dbReference type="Pfam" id="PF01797">
    <property type="entry name" value="Y1_Tnp"/>
    <property type="match status" value="1"/>
</dbReference>
<dbReference type="SUPFAM" id="SSF143422">
    <property type="entry name" value="Transposase IS200-like"/>
    <property type="match status" value="1"/>
</dbReference>
<evidence type="ECO:0000313" key="3">
    <source>
        <dbReference type="Proteomes" id="UP000595091"/>
    </source>
</evidence>
<dbReference type="InterPro" id="IPR002686">
    <property type="entry name" value="Transposase_17"/>
</dbReference>
<dbReference type="GO" id="GO:0004803">
    <property type="term" value="F:transposase activity"/>
    <property type="evidence" value="ECO:0007669"/>
    <property type="project" value="InterPro"/>
</dbReference>
<dbReference type="PANTHER" id="PTHR33360:SF2">
    <property type="entry name" value="TRANSPOSASE FOR INSERTION SEQUENCE ELEMENT IS200"/>
    <property type="match status" value="1"/>
</dbReference>
<gene>
    <name evidence="2" type="primary">tnpA</name>
    <name evidence="2" type="ORF">IMX20_04460</name>
</gene>
<sequence>MYLKRCLHMIVKTRTNVYDFNFHLVWVTKYRKEIFTTIEKQNAMQDILTHICDEHDIVIQSLQVMPDHIHMLISFNPKHAASSIVKTLKGKSARLWFKAYPETKAMLWGGHLWTPSYFMATVGSMSKETVKKYIENQLTEYNDGRPRT</sequence>
<dbReference type="Proteomes" id="UP000595091">
    <property type="component" value="Chromosome"/>
</dbReference>
<dbReference type="SMART" id="SM01321">
    <property type="entry name" value="Y1_Tnp"/>
    <property type="match status" value="1"/>
</dbReference>
<dbReference type="GO" id="GO:0006313">
    <property type="term" value="P:DNA transposition"/>
    <property type="evidence" value="ECO:0007669"/>
    <property type="project" value="InterPro"/>
</dbReference>
<dbReference type="AlphaFoldDB" id="A0A7M1KUG5"/>
<organism evidence="2 3">
    <name type="scientific">Aerococcus urinaeequi</name>
    <dbReference type="NCBI Taxonomy" id="51665"/>
    <lineage>
        <taxon>Bacteria</taxon>
        <taxon>Bacillati</taxon>
        <taxon>Bacillota</taxon>
        <taxon>Bacilli</taxon>
        <taxon>Lactobacillales</taxon>
        <taxon>Aerococcaceae</taxon>
        <taxon>Aerococcus</taxon>
    </lineage>
</organism>
<evidence type="ECO:0000259" key="1">
    <source>
        <dbReference type="SMART" id="SM01321"/>
    </source>
</evidence>
<dbReference type="NCBIfam" id="NF033573">
    <property type="entry name" value="transpos_IS200"/>
    <property type="match status" value="1"/>
</dbReference>
<dbReference type="GO" id="GO:0003677">
    <property type="term" value="F:DNA binding"/>
    <property type="evidence" value="ECO:0007669"/>
    <property type="project" value="InterPro"/>
</dbReference>